<proteinExistence type="predicted"/>
<keyword evidence="2" id="KW-0238">DNA-binding</keyword>
<dbReference type="PROSITE" id="PS50932">
    <property type="entry name" value="HTH_LACI_2"/>
    <property type="match status" value="1"/>
</dbReference>
<dbReference type="Pfam" id="PF13377">
    <property type="entry name" value="Peripla_BP_3"/>
    <property type="match status" value="1"/>
</dbReference>
<keyword evidence="3" id="KW-0804">Transcription</keyword>
<dbReference type="Gene3D" id="1.10.260.40">
    <property type="entry name" value="lambda repressor-like DNA-binding domains"/>
    <property type="match status" value="1"/>
</dbReference>
<feature type="domain" description="HTH lacI-type" evidence="4">
    <location>
        <begin position="6"/>
        <end position="60"/>
    </location>
</feature>
<evidence type="ECO:0000313" key="6">
    <source>
        <dbReference type="Proteomes" id="UP000465622"/>
    </source>
</evidence>
<dbReference type="InterPro" id="IPR028082">
    <property type="entry name" value="Peripla_BP_I"/>
</dbReference>
<accession>A0ABM7HSY9</accession>
<dbReference type="InterPro" id="IPR010982">
    <property type="entry name" value="Lambda_DNA-bd_dom_sf"/>
</dbReference>
<name>A0ABM7HSY9_MYCME</name>
<dbReference type="PANTHER" id="PTHR30146">
    <property type="entry name" value="LACI-RELATED TRANSCRIPTIONAL REPRESSOR"/>
    <property type="match status" value="1"/>
</dbReference>
<dbReference type="RefSeq" id="WP_036431458.1">
    <property type="nucleotide sequence ID" value="NZ_AP022567.1"/>
</dbReference>
<dbReference type="PROSITE" id="PS00356">
    <property type="entry name" value="HTH_LACI_1"/>
    <property type="match status" value="1"/>
</dbReference>
<dbReference type="EMBL" id="AP022567">
    <property type="protein sequence ID" value="BBX33685.1"/>
    <property type="molecule type" value="Genomic_DNA"/>
</dbReference>
<dbReference type="SUPFAM" id="SSF53822">
    <property type="entry name" value="Periplasmic binding protein-like I"/>
    <property type="match status" value="1"/>
</dbReference>
<keyword evidence="6" id="KW-1185">Reference proteome</keyword>
<evidence type="ECO:0000256" key="3">
    <source>
        <dbReference type="ARBA" id="ARBA00023163"/>
    </source>
</evidence>
<dbReference type="CDD" id="cd01392">
    <property type="entry name" value="HTH_LacI"/>
    <property type="match status" value="1"/>
</dbReference>
<keyword evidence="1" id="KW-0805">Transcription regulation</keyword>
<protein>
    <submittedName>
        <fullName evidence="5">LacI family transcriptional regulator</fullName>
    </submittedName>
</protein>
<dbReference type="Pfam" id="PF00356">
    <property type="entry name" value="LacI"/>
    <property type="match status" value="1"/>
</dbReference>
<dbReference type="Gene3D" id="3.40.50.2300">
    <property type="match status" value="2"/>
</dbReference>
<dbReference type="Proteomes" id="UP000465622">
    <property type="component" value="Chromosome"/>
</dbReference>
<gene>
    <name evidence="5" type="ORF">MMAGJ_29670</name>
</gene>
<dbReference type="PANTHER" id="PTHR30146:SF153">
    <property type="entry name" value="LACTOSE OPERON REPRESSOR"/>
    <property type="match status" value="1"/>
</dbReference>
<evidence type="ECO:0000259" key="4">
    <source>
        <dbReference type="PROSITE" id="PS50932"/>
    </source>
</evidence>
<dbReference type="InterPro" id="IPR046335">
    <property type="entry name" value="LacI/GalR-like_sensor"/>
</dbReference>
<dbReference type="InterPro" id="IPR000843">
    <property type="entry name" value="HTH_LacI"/>
</dbReference>
<evidence type="ECO:0000256" key="1">
    <source>
        <dbReference type="ARBA" id="ARBA00023015"/>
    </source>
</evidence>
<sequence length="337" mass="36548">MSRPRVTIREVADAVGVSVTTVSHALNGKGEVSAATVERVRAAANRLGYRPSAAAQALRRGRTGSLVLILPREDGREVARQIVALDYYMAIAATAASAAFEHHRALVLPPELTSAADWEALNPDGVLLCDPIASDPQIDLLESIGIPVVSIERDAGRPQQRHYVSGDNAANTRLVCDHLRAQGARRIALLTTAWTRAWSIDIDQAYSKWCRDNGFPDLQVRIPVRFDHRATYAATSELFDRDDPPDAIYAPAEGYTSGVVAACRDRGLRIPQDVLLVGGIDGREARENDPPITALDLHPDRQAQAAVELLIDRIDGRDAPGPVHVTSTLQVRASSTR</sequence>
<dbReference type="SUPFAM" id="SSF47413">
    <property type="entry name" value="lambda repressor-like DNA-binding domains"/>
    <property type="match status" value="1"/>
</dbReference>
<reference evidence="5 6" key="1">
    <citation type="journal article" date="2019" name="Emerg. Microbes Infect.">
        <title>Comprehensive subspecies identification of 175 nontuberculous mycobacteria species based on 7547 genomic profiles.</title>
        <authorList>
            <person name="Matsumoto Y."/>
            <person name="Kinjo T."/>
            <person name="Motooka D."/>
            <person name="Nabeya D."/>
            <person name="Jung N."/>
            <person name="Uechi K."/>
            <person name="Horii T."/>
            <person name="Iida T."/>
            <person name="Fujita J."/>
            <person name="Nakamura S."/>
        </authorList>
    </citation>
    <scope>NUCLEOTIDE SEQUENCE [LARGE SCALE GENOMIC DNA]</scope>
    <source>
        <strain evidence="5 6">JCM 12375</strain>
    </source>
</reference>
<organism evidence="5 6">
    <name type="scientific">Mycolicibacterium mageritense</name>
    <name type="common">Mycobacterium mageritense</name>
    <dbReference type="NCBI Taxonomy" id="53462"/>
    <lineage>
        <taxon>Bacteria</taxon>
        <taxon>Bacillati</taxon>
        <taxon>Actinomycetota</taxon>
        <taxon>Actinomycetes</taxon>
        <taxon>Mycobacteriales</taxon>
        <taxon>Mycobacteriaceae</taxon>
        <taxon>Mycolicibacterium</taxon>
    </lineage>
</organism>
<dbReference type="SMART" id="SM00354">
    <property type="entry name" value="HTH_LACI"/>
    <property type="match status" value="1"/>
</dbReference>
<evidence type="ECO:0000256" key="2">
    <source>
        <dbReference type="ARBA" id="ARBA00023125"/>
    </source>
</evidence>
<evidence type="ECO:0000313" key="5">
    <source>
        <dbReference type="EMBL" id="BBX33685.1"/>
    </source>
</evidence>